<evidence type="ECO:0000256" key="5">
    <source>
        <dbReference type="ARBA" id="ARBA00022842"/>
    </source>
</evidence>
<evidence type="ECO:0000313" key="6">
    <source>
        <dbReference type="EMBL" id="KAA6348255.1"/>
    </source>
</evidence>
<name>A0A5J4SSX8_9ZZZZ</name>
<dbReference type="SFLD" id="SFLDS00005">
    <property type="entry name" value="Isoprenoid_Synthase_Type_I"/>
    <property type="match status" value="1"/>
</dbReference>
<evidence type="ECO:0000256" key="3">
    <source>
        <dbReference type="ARBA" id="ARBA00022679"/>
    </source>
</evidence>
<dbReference type="GO" id="GO:0106350">
    <property type="term" value="F:all-trans-octaprenyl-diphosphate synthase activity"/>
    <property type="evidence" value="ECO:0007669"/>
    <property type="project" value="UniProtKB-EC"/>
</dbReference>
<proteinExistence type="inferred from homology"/>
<dbReference type="Pfam" id="PF01976">
    <property type="entry name" value="DUF116"/>
    <property type="match status" value="1"/>
</dbReference>
<keyword evidence="3 6" id="KW-0808">Transferase</keyword>
<evidence type="ECO:0000256" key="2">
    <source>
        <dbReference type="ARBA" id="ARBA00006706"/>
    </source>
</evidence>
<dbReference type="SUPFAM" id="SSF48576">
    <property type="entry name" value="Terpenoid synthases"/>
    <property type="match status" value="1"/>
</dbReference>
<dbReference type="Pfam" id="PF00348">
    <property type="entry name" value="polyprenyl_synt"/>
    <property type="match status" value="1"/>
</dbReference>
<evidence type="ECO:0000256" key="4">
    <source>
        <dbReference type="ARBA" id="ARBA00022723"/>
    </source>
</evidence>
<dbReference type="InterPro" id="IPR002829">
    <property type="entry name" value="DUF116"/>
</dbReference>
<dbReference type="Gene3D" id="1.10.600.10">
    <property type="entry name" value="Farnesyl Diphosphate Synthase"/>
    <property type="match status" value="1"/>
</dbReference>
<keyword evidence="5" id="KW-0460">Magnesium</keyword>
<comment type="similarity">
    <text evidence="2">Belongs to the FPP/GGPP synthase family.</text>
</comment>
<dbReference type="EC" id="2.5.1.90" evidence="6"/>
<sequence>MDKTLADSKPVYTVPQSFTARSRLRKIISEFTGRRSIVPPLSMTDLSEIACQLIREYDLSESWKGWLMVEINNCVWKETVASVPYNKRILLLPQCLSSFAKCKAEIDEVGLLCHRCDSCIIPRLQDQAESLGMMSIVAEGFTSVMGLMESGIVQTVIGVACLDSLEKAFPLLINHAVPGIAIPLNKAGCKDTKVDYRYVESIMRMYAPGPEFIDYEKIKADIKAWFSYEALSGVFSSDTTSAAAHTWLSGDGKRWRPYLLVSVYMTLTGKTEVPESVRLAAIAVECFHKASLVHDDIQDNDAFRYGKQTIHSTHGIPVAINVGDLLLGEGYRLLSLCNRVDLVATAAAAHISLCKGQGMELEWSRSPGELTLAYVLDIFRNKTVPAFEVAFDFGVLCAGDNKRLRSILHDYSRALGIAYQMQDDAEDFDNNTPLALRPSAVLAVLCEQNKEAGYIKKLCGESDIKVLLLDKENKPKLQKAVHRVKTLAEEYRQQAIASLNALDNTDMKRLLFRVTERILKQLAE</sequence>
<dbReference type="PANTHER" id="PTHR12001">
    <property type="entry name" value="GERANYLGERANYL PYROPHOSPHATE SYNTHASE"/>
    <property type="match status" value="1"/>
</dbReference>
<dbReference type="InterPro" id="IPR008949">
    <property type="entry name" value="Isoprenoid_synthase_dom_sf"/>
</dbReference>
<dbReference type="AlphaFoldDB" id="A0A5J4SSX8"/>
<evidence type="ECO:0000256" key="1">
    <source>
        <dbReference type="ARBA" id="ARBA00001946"/>
    </source>
</evidence>
<keyword evidence="4" id="KW-0479">Metal-binding</keyword>
<dbReference type="GO" id="GO:0046872">
    <property type="term" value="F:metal ion binding"/>
    <property type="evidence" value="ECO:0007669"/>
    <property type="project" value="UniProtKB-KW"/>
</dbReference>
<accession>A0A5J4SSX8</accession>
<organism evidence="6">
    <name type="scientific">termite gut metagenome</name>
    <dbReference type="NCBI Taxonomy" id="433724"/>
    <lineage>
        <taxon>unclassified sequences</taxon>
        <taxon>metagenomes</taxon>
        <taxon>organismal metagenomes</taxon>
    </lineage>
</organism>
<dbReference type="InterPro" id="IPR000092">
    <property type="entry name" value="Polyprenyl_synt"/>
</dbReference>
<dbReference type="GO" id="GO:0008299">
    <property type="term" value="P:isoprenoid biosynthetic process"/>
    <property type="evidence" value="ECO:0007669"/>
    <property type="project" value="InterPro"/>
</dbReference>
<reference evidence="6" key="1">
    <citation type="submission" date="2019-03" db="EMBL/GenBank/DDBJ databases">
        <title>Single cell metagenomics reveals metabolic interactions within the superorganism composed of flagellate Streblomastix strix and complex community of Bacteroidetes bacteria on its surface.</title>
        <authorList>
            <person name="Treitli S.C."/>
            <person name="Kolisko M."/>
            <person name="Husnik F."/>
            <person name="Keeling P."/>
            <person name="Hampl V."/>
        </authorList>
    </citation>
    <scope>NUCLEOTIDE SEQUENCE</scope>
    <source>
        <strain evidence="6">STM</strain>
    </source>
</reference>
<gene>
    <name evidence="6" type="ORF">EZS27_004323</name>
</gene>
<dbReference type="EMBL" id="SNRY01000073">
    <property type="protein sequence ID" value="KAA6348255.1"/>
    <property type="molecule type" value="Genomic_DNA"/>
</dbReference>
<comment type="caution">
    <text evidence="6">The sequence shown here is derived from an EMBL/GenBank/DDBJ whole genome shotgun (WGS) entry which is preliminary data.</text>
</comment>
<comment type="cofactor">
    <cofactor evidence="1">
        <name>Mg(2+)</name>
        <dbReference type="ChEBI" id="CHEBI:18420"/>
    </cofactor>
</comment>
<protein>
    <submittedName>
        <fullName evidence="6">Octaprenyl-diphosphate synthase</fullName>
        <ecNumber evidence="6">2.5.1.90</ecNumber>
    </submittedName>
</protein>
<dbReference type="PANTHER" id="PTHR12001:SF69">
    <property type="entry name" value="ALL TRANS-POLYPRENYL-DIPHOSPHATE SYNTHASE PDSS1"/>
    <property type="match status" value="1"/>
</dbReference>